<evidence type="ECO:0000256" key="1">
    <source>
        <dbReference type="ARBA" id="ARBA00022837"/>
    </source>
</evidence>
<dbReference type="InterPro" id="IPR011992">
    <property type="entry name" value="EF-hand-dom_pair"/>
</dbReference>
<proteinExistence type="predicted"/>
<dbReference type="GO" id="GO:0005509">
    <property type="term" value="F:calcium ion binding"/>
    <property type="evidence" value="ECO:0007669"/>
    <property type="project" value="InterPro"/>
</dbReference>
<evidence type="ECO:0000256" key="2">
    <source>
        <dbReference type="SAM" id="MobiDB-lite"/>
    </source>
</evidence>
<dbReference type="EMBL" id="JWZX01003346">
    <property type="protein sequence ID" value="KOO21633.1"/>
    <property type="molecule type" value="Genomic_DNA"/>
</dbReference>
<accession>A0A0M0J5Y5</accession>
<evidence type="ECO:0000313" key="4">
    <source>
        <dbReference type="EMBL" id="KOO21633.1"/>
    </source>
</evidence>
<dbReference type="InterPro" id="IPR018247">
    <property type="entry name" value="EF_Hand_1_Ca_BS"/>
</dbReference>
<evidence type="ECO:0000313" key="5">
    <source>
        <dbReference type="Proteomes" id="UP000037460"/>
    </source>
</evidence>
<dbReference type="CDD" id="cd00051">
    <property type="entry name" value="EFh"/>
    <property type="match status" value="1"/>
</dbReference>
<feature type="region of interest" description="Disordered" evidence="2">
    <location>
        <begin position="401"/>
        <end position="454"/>
    </location>
</feature>
<reference evidence="5" key="1">
    <citation type="journal article" date="2015" name="PLoS Genet.">
        <title>Genome Sequence and Transcriptome Analyses of Chrysochromulina tobin: Metabolic Tools for Enhanced Algal Fitness in the Prominent Order Prymnesiales (Haptophyceae).</title>
        <authorList>
            <person name="Hovde B.T."/>
            <person name="Deodato C.R."/>
            <person name="Hunsperger H.M."/>
            <person name="Ryken S.A."/>
            <person name="Yost W."/>
            <person name="Jha R.K."/>
            <person name="Patterson J."/>
            <person name="Monnat R.J. Jr."/>
            <person name="Barlow S.B."/>
            <person name="Starkenburg S.R."/>
            <person name="Cattolico R.A."/>
        </authorList>
    </citation>
    <scope>NUCLEOTIDE SEQUENCE</scope>
    <source>
        <strain evidence="5">CCMP291</strain>
    </source>
</reference>
<feature type="compositionally biased region" description="Acidic residues" evidence="2">
    <location>
        <begin position="428"/>
        <end position="440"/>
    </location>
</feature>
<keyword evidence="4" id="KW-0687">Ribonucleoprotein</keyword>
<dbReference type="SUPFAM" id="SSF47473">
    <property type="entry name" value="EF-hand"/>
    <property type="match status" value="1"/>
</dbReference>
<organism evidence="4 5">
    <name type="scientific">Chrysochromulina tobinii</name>
    <dbReference type="NCBI Taxonomy" id="1460289"/>
    <lineage>
        <taxon>Eukaryota</taxon>
        <taxon>Haptista</taxon>
        <taxon>Haptophyta</taxon>
        <taxon>Prymnesiophyceae</taxon>
        <taxon>Prymnesiales</taxon>
        <taxon>Chrysochromulinaceae</taxon>
        <taxon>Chrysochromulina</taxon>
    </lineage>
</organism>
<dbReference type="PROSITE" id="PS00018">
    <property type="entry name" value="EF_HAND_1"/>
    <property type="match status" value="1"/>
</dbReference>
<dbReference type="GO" id="GO:1990904">
    <property type="term" value="C:ribonucleoprotein complex"/>
    <property type="evidence" value="ECO:0007669"/>
    <property type="project" value="UniProtKB-KW"/>
</dbReference>
<sequence>MPKTTPISGSEIMPKTTPISGSEIMPKTTSPRHAPAWLSLSLSHPSLGRPLTPSVLTYRSLPAREQAEVASETRLALAMAARRHGSANVLLTARSAAADRPSAVPSEAALLPERRTERTDGGASGGEGEEAEGGGARYGADGELGDDEGGGARHGAHVRFESDETKPSMTKPSMTNPSMTKPSMTNPSMTKPSMTKPSMAPRPSQAPAPPTTPGRPYSAGLLRAPNTALSSGRPTSAASTPNTTLGRPGSATSTRASLAGVVLGAGTEPPSFASKQRLATPFLASDPHERRRRRQMSAPGETELRELVTNPSKLGGRARFLRLQQIFEGIDEDSSGAISQRELRTFLDRAGLEVSDRELTSWIDNSAFDNNGEVEFVEFIEVINMLSRRARAYEREKAVREYGGGGASPNGAEQSRQQAAGAAGREDADADADTDGEGGADDAPSPPPAAAARAGDLEELEIETLWPTLGNCVSQTRSLIVANGGRLQPPPAPSAAAAAVALKAALAGGDLAGGDGEAGVPSVARAAAPATAPGARAASRYDQGARVEGSVLLEPPPPPPPSHLVAAKLAGARHRAVINAAPTSRLRARNSHMLRRIDS</sequence>
<dbReference type="AlphaFoldDB" id="A0A0M0J5Y5"/>
<evidence type="ECO:0000259" key="3">
    <source>
        <dbReference type="PROSITE" id="PS50222"/>
    </source>
</evidence>
<dbReference type="SMART" id="SM00054">
    <property type="entry name" value="EFh"/>
    <property type="match status" value="2"/>
</dbReference>
<dbReference type="Proteomes" id="UP000037460">
    <property type="component" value="Unassembled WGS sequence"/>
</dbReference>
<feature type="compositionally biased region" description="Pro residues" evidence="2">
    <location>
        <begin position="204"/>
        <end position="213"/>
    </location>
</feature>
<feature type="domain" description="EF-hand" evidence="3">
    <location>
        <begin position="318"/>
        <end position="353"/>
    </location>
</feature>
<feature type="compositionally biased region" description="Polar residues" evidence="2">
    <location>
        <begin position="167"/>
        <end position="196"/>
    </location>
</feature>
<name>A0A0M0J5Y5_9EUKA</name>
<dbReference type="Pfam" id="PF13499">
    <property type="entry name" value="EF-hand_7"/>
    <property type="match status" value="1"/>
</dbReference>
<dbReference type="Gene3D" id="1.10.238.10">
    <property type="entry name" value="EF-hand"/>
    <property type="match status" value="1"/>
</dbReference>
<comment type="caution">
    <text evidence="4">The sequence shown here is derived from an EMBL/GenBank/DDBJ whole genome shotgun (WGS) entry which is preliminary data.</text>
</comment>
<keyword evidence="1" id="KW-0106">Calcium</keyword>
<gene>
    <name evidence="4" type="ORF">Ctob_000954</name>
</gene>
<dbReference type="PROSITE" id="PS50222">
    <property type="entry name" value="EF_HAND_2"/>
    <property type="match status" value="1"/>
</dbReference>
<feature type="compositionally biased region" description="Low complexity" evidence="2">
    <location>
        <begin position="411"/>
        <end position="423"/>
    </location>
</feature>
<keyword evidence="5" id="KW-1185">Reference proteome</keyword>
<feature type="region of interest" description="Disordered" evidence="2">
    <location>
        <begin position="96"/>
        <end position="254"/>
    </location>
</feature>
<protein>
    <submittedName>
        <fullName evidence="4">H aca ribonucleoprotein complex subunit 4</fullName>
    </submittedName>
</protein>
<dbReference type="InterPro" id="IPR002048">
    <property type="entry name" value="EF_hand_dom"/>
</dbReference>
<feature type="region of interest" description="Disordered" evidence="2">
    <location>
        <begin position="1"/>
        <end position="33"/>
    </location>
</feature>
<feature type="compositionally biased region" description="Polar residues" evidence="2">
    <location>
        <begin position="227"/>
        <end position="254"/>
    </location>
</feature>